<evidence type="ECO:0000256" key="2">
    <source>
        <dbReference type="SAM" id="SignalP"/>
    </source>
</evidence>
<sequence length="659" mass="73161">MTQLVILWLTPHYPFLIAINNPCCPLPTTHILARRPPAHRVLIAMTSILGPPLQLPLISGTALRMTSIGVVVDCLACGVAVPVTICQSDRNGNAGKPMARHVPCGFFKWFPELFNYPELLARIPRSQASSSPQLSAMPAMPTLSQGKRPRKRGPDCVRDLCRRSSALQCPEGKCATHCTEDGGCPIHPAPMLNEGAGPVTLDAEGFGYYDLHQALSQSLVADGLEAPPPLPAHVPSIHDLLTAPAPTIPPPASTSAHLPSTSVSKMPKPPRITSQLDPLWEQDLRQRAHKESETTRVAERRKEIERKSRQRFVLNWFDDDNTPVKRQWVSDCPYFPFYQLADDPELVSALGENITTIEVFEDRLKQWIPASLSHPLTLESECHIFIRRYGTTDCHNFDELYNASKESMRPIHLCTNMKLNRDRLRTAINATKQSSPPSASEDVESSEVEIVDDTQVTPRPSTKALGKRRRWLSSPESSPAQSQTVQPSSARPRLHLDFDSLRATSMSPTPPPSPSPVDSISSSDSLLSTHSTSSASSVDFDESKVPLVMPVFVPSYKGKHVWPRSMYTIDMVVGFRQMDSLLLRQHYSQEVLFGLIFNVPFVRATYHSNRSAWANTKNTSLLLAHERAGRTPEGLWTCYMAARREALGQTSKKKSVKSK</sequence>
<dbReference type="OrthoDB" id="2692454at2759"/>
<dbReference type="InParanoid" id="A0A0D0AR99"/>
<name>A0A0D0AR99_9AGAM</name>
<dbReference type="STRING" id="930992.A0A0D0AR99"/>
<keyword evidence="4" id="KW-1185">Reference proteome</keyword>
<evidence type="ECO:0000313" key="4">
    <source>
        <dbReference type="Proteomes" id="UP000054485"/>
    </source>
</evidence>
<dbReference type="Proteomes" id="UP000054485">
    <property type="component" value="Unassembled WGS sequence"/>
</dbReference>
<feature type="compositionally biased region" description="Acidic residues" evidence="1">
    <location>
        <begin position="441"/>
        <end position="452"/>
    </location>
</feature>
<feature type="region of interest" description="Disordered" evidence="1">
    <location>
        <begin position="130"/>
        <end position="151"/>
    </location>
</feature>
<keyword evidence="2" id="KW-0732">Signal</keyword>
<protein>
    <submittedName>
        <fullName evidence="3">Uncharacterized protein</fullName>
    </submittedName>
</protein>
<dbReference type="HOGENOM" id="CLU_416292_0_0_1"/>
<feature type="compositionally biased region" description="Low complexity" evidence="1">
    <location>
        <begin position="516"/>
        <end position="538"/>
    </location>
</feature>
<reference evidence="3 4" key="1">
    <citation type="submission" date="2014-04" db="EMBL/GenBank/DDBJ databases">
        <authorList>
            <consortium name="DOE Joint Genome Institute"/>
            <person name="Kuo A."/>
            <person name="Ruytinx J."/>
            <person name="Rineau F."/>
            <person name="Colpaert J."/>
            <person name="Kohler A."/>
            <person name="Nagy L.G."/>
            <person name="Floudas D."/>
            <person name="Copeland A."/>
            <person name="Barry K.W."/>
            <person name="Cichocki N."/>
            <person name="Veneault-Fourrey C."/>
            <person name="LaButti K."/>
            <person name="Lindquist E.A."/>
            <person name="Lipzen A."/>
            <person name="Lundell T."/>
            <person name="Morin E."/>
            <person name="Murat C."/>
            <person name="Sun H."/>
            <person name="Tunlid A."/>
            <person name="Henrissat B."/>
            <person name="Grigoriev I.V."/>
            <person name="Hibbett D.S."/>
            <person name="Martin F."/>
            <person name="Nordberg H.P."/>
            <person name="Cantor M.N."/>
            <person name="Hua S.X."/>
        </authorList>
    </citation>
    <scope>NUCLEOTIDE SEQUENCE [LARGE SCALE GENOMIC DNA]</scope>
    <source>
        <strain evidence="3 4">UH-Slu-Lm8-n1</strain>
    </source>
</reference>
<feature type="region of interest" description="Disordered" evidence="1">
    <location>
        <begin position="429"/>
        <end position="539"/>
    </location>
</feature>
<evidence type="ECO:0000256" key="1">
    <source>
        <dbReference type="SAM" id="MobiDB-lite"/>
    </source>
</evidence>
<feature type="signal peptide" evidence="2">
    <location>
        <begin position="1"/>
        <end position="18"/>
    </location>
</feature>
<accession>A0A0D0AR99</accession>
<feature type="chain" id="PRO_5002207658" evidence="2">
    <location>
        <begin position="19"/>
        <end position="659"/>
    </location>
</feature>
<dbReference type="EMBL" id="KN835194">
    <property type="protein sequence ID" value="KIK44276.1"/>
    <property type="molecule type" value="Genomic_DNA"/>
</dbReference>
<proteinExistence type="predicted"/>
<gene>
    <name evidence="3" type="ORF">CY34DRAFT_11208</name>
</gene>
<dbReference type="AlphaFoldDB" id="A0A0D0AR99"/>
<evidence type="ECO:0000313" key="3">
    <source>
        <dbReference type="EMBL" id="KIK44276.1"/>
    </source>
</evidence>
<reference evidence="4" key="2">
    <citation type="submission" date="2015-01" db="EMBL/GenBank/DDBJ databases">
        <title>Evolutionary Origins and Diversification of the Mycorrhizal Mutualists.</title>
        <authorList>
            <consortium name="DOE Joint Genome Institute"/>
            <consortium name="Mycorrhizal Genomics Consortium"/>
            <person name="Kohler A."/>
            <person name="Kuo A."/>
            <person name="Nagy L.G."/>
            <person name="Floudas D."/>
            <person name="Copeland A."/>
            <person name="Barry K.W."/>
            <person name="Cichocki N."/>
            <person name="Veneault-Fourrey C."/>
            <person name="LaButti K."/>
            <person name="Lindquist E.A."/>
            <person name="Lipzen A."/>
            <person name="Lundell T."/>
            <person name="Morin E."/>
            <person name="Murat C."/>
            <person name="Riley R."/>
            <person name="Ohm R."/>
            <person name="Sun H."/>
            <person name="Tunlid A."/>
            <person name="Henrissat B."/>
            <person name="Grigoriev I.V."/>
            <person name="Hibbett D.S."/>
            <person name="Martin F."/>
        </authorList>
    </citation>
    <scope>NUCLEOTIDE SEQUENCE [LARGE SCALE GENOMIC DNA]</scope>
    <source>
        <strain evidence="4">UH-Slu-Lm8-n1</strain>
    </source>
</reference>
<organism evidence="3 4">
    <name type="scientific">Suillus luteus UH-Slu-Lm8-n1</name>
    <dbReference type="NCBI Taxonomy" id="930992"/>
    <lineage>
        <taxon>Eukaryota</taxon>
        <taxon>Fungi</taxon>
        <taxon>Dikarya</taxon>
        <taxon>Basidiomycota</taxon>
        <taxon>Agaricomycotina</taxon>
        <taxon>Agaricomycetes</taxon>
        <taxon>Agaricomycetidae</taxon>
        <taxon>Boletales</taxon>
        <taxon>Suillineae</taxon>
        <taxon>Suillaceae</taxon>
        <taxon>Suillus</taxon>
    </lineage>
</organism>
<feature type="compositionally biased region" description="Polar residues" evidence="1">
    <location>
        <begin position="474"/>
        <end position="489"/>
    </location>
</feature>
<feature type="region of interest" description="Disordered" evidence="1">
    <location>
        <begin position="241"/>
        <end position="279"/>
    </location>
</feature>